<accession>A0A1G7W2Y5</accession>
<reference evidence="3 4" key="1">
    <citation type="submission" date="2016-10" db="EMBL/GenBank/DDBJ databases">
        <authorList>
            <person name="Varghese N."/>
            <person name="Submissions S."/>
        </authorList>
    </citation>
    <scope>NUCLEOTIDE SEQUENCE</scope>
    <source>
        <strain evidence="3">BP1-145</strain>
        <strain evidence="4">BP1-148</strain>
    </source>
</reference>
<gene>
    <name evidence="3" type="ORF">SAMN04487900_112111</name>
    <name evidence="2" type="ORF">SAMN04487901_10740</name>
</gene>
<dbReference type="Proteomes" id="UP000198779">
    <property type="component" value="Unassembled WGS sequence"/>
</dbReference>
<dbReference type="STRING" id="645274.SAMN04487901_10740"/>
<evidence type="ECO:0000313" key="3">
    <source>
        <dbReference type="EMBL" id="SDO25269.1"/>
    </source>
</evidence>
<evidence type="ECO:0008006" key="6">
    <source>
        <dbReference type="Google" id="ProtNLM"/>
    </source>
</evidence>
<evidence type="ECO:0000313" key="2">
    <source>
        <dbReference type="EMBL" id="SDG66375.1"/>
    </source>
</evidence>
<proteinExistence type="predicted"/>
<dbReference type="Proteomes" id="UP000199134">
    <property type="component" value="Unassembled WGS sequence"/>
</dbReference>
<sequence length="732" mass="82568">MTFAAAMIQMASSFSGKPRKASMAAYRQLLAKNHVEEILQDVKQNNRLDRKKELPVWLPLAQSFNNGTRKAEDAVPSGLFYLDIDEKGLTEQLWQKVQDENLIEEYRIVYFAESAGGGTHIWAWRTPGATIEEDIQKLASRLGVSYDSHVTDLARCCFMVSEKYVKLLDPIVFEEQPSSPKLGDNRGLNEESPLTEKNENGSKTCSDTQPPKLGGSNYKGIPYENIVQALLWKLGYGDAPAEGERNMALYTMSRYMRFICDFDEQKLFTILPHWGLSDHEVQSTIKSAVGSTRPAGIPSMMNEVLSSLGAASEAGSAESDESTVAPVDNELPGILQDLSDHAPEEFREATLMAAMPMLGTLATGIRAKYRDGKLNSPSFIVDIEAPQATGKSFVDAEFELLMDPIIKQDEVEWQKEIEYSLAKKNGEEVENPCAQIRIIEPNIGVSAFLERALYAKGKHLFTYAPEIETVLKNNKGGAWTEKNDLFRLAYDNKPWGQHRISKDSFSGKVTLYYNMVMCGTPNKCRAFFADAESGLVSRVTPVLLPDMVGARMPHFKPWSQEDEEKVKRQCLCLMDEEGEVELPLINKAIEAWDEEKRQEYLQTLRYSLDVLRRRAALNGFRAGIIAYLLEGRQETERAIRFAVWYAERCLHYQLQLYGNKIDALHDNAVTPQASKGNIRYLDVLPKEFTKEDLVNLRLANNESPVVKTIICRWVKEGLVVKTNANLWQKIQV</sequence>
<feature type="region of interest" description="Disordered" evidence="1">
    <location>
        <begin position="178"/>
        <end position="213"/>
    </location>
</feature>
<reference evidence="2 5" key="2">
    <citation type="submission" date="2016-10" db="EMBL/GenBank/DDBJ databases">
        <authorList>
            <person name="de Groot N.N."/>
        </authorList>
    </citation>
    <scope>NUCLEOTIDE SEQUENCE [LARGE SCALE GENOMIC DNA]</scope>
    <source>
        <strain evidence="5">BP1-145</strain>
        <strain evidence="2">BP1-148</strain>
    </source>
</reference>
<name>A0A1H0I1L6_9BACT</name>
<dbReference type="EMBL" id="FNCQ01000007">
    <property type="protein sequence ID" value="SDG66375.1"/>
    <property type="molecule type" value="Genomic_DNA"/>
</dbReference>
<evidence type="ECO:0000313" key="5">
    <source>
        <dbReference type="Proteomes" id="UP000199134"/>
    </source>
</evidence>
<keyword evidence="4" id="KW-1185">Reference proteome</keyword>
<accession>A0A1H0I1L6</accession>
<dbReference type="EMBL" id="FNIW01000012">
    <property type="protein sequence ID" value="SDO25269.1"/>
    <property type="molecule type" value="Genomic_DNA"/>
</dbReference>
<feature type="compositionally biased region" description="Basic and acidic residues" evidence="1">
    <location>
        <begin position="183"/>
        <end position="200"/>
    </location>
</feature>
<evidence type="ECO:0000313" key="4">
    <source>
        <dbReference type="Proteomes" id="UP000198779"/>
    </source>
</evidence>
<protein>
    <recommendedName>
        <fullName evidence="6">VirE N-terminal domain-containing protein</fullName>
    </recommendedName>
</protein>
<dbReference type="AlphaFoldDB" id="A0A1H0I1L6"/>
<organism evidence="3 5">
    <name type="scientific">Prevotella communis</name>
    <dbReference type="NCBI Taxonomy" id="2913614"/>
    <lineage>
        <taxon>Bacteria</taxon>
        <taxon>Pseudomonadati</taxon>
        <taxon>Bacteroidota</taxon>
        <taxon>Bacteroidia</taxon>
        <taxon>Bacteroidales</taxon>
        <taxon>Prevotellaceae</taxon>
        <taxon>Prevotella</taxon>
    </lineage>
</organism>
<evidence type="ECO:0000256" key="1">
    <source>
        <dbReference type="SAM" id="MobiDB-lite"/>
    </source>
</evidence>